<evidence type="ECO:0000256" key="2">
    <source>
        <dbReference type="ARBA" id="ARBA00022525"/>
    </source>
</evidence>
<evidence type="ECO:0000256" key="1">
    <source>
        <dbReference type="ARBA" id="ARBA00004613"/>
    </source>
</evidence>
<dbReference type="EMBL" id="GFDL01015596">
    <property type="protein sequence ID" value="JAV19449.1"/>
    <property type="molecule type" value="Transcribed_RNA"/>
</dbReference>
<feature type="chain" id="PRO_5012004026" evidence="3">
    <location>
        <begin position="34"/>
        <end position="324"/>
    </location>
</feature>
<keyword evidence="3" id="KW-0732">Signal</keyword>
<dbReference type="Gene3D" id="3.40.33.10">
    <property type="entry name" value="CAP"/>
    <property type="match status" value="1"/>
</dbReference>
<feature type="domain" description="SCP" evidence="4">
    <location>
        <begin position="98"/>
        <end position="280"/>
    </location>
</feature>
<dbReference type="SMART" id="SM00198">
    <property type="entry name" value="SCP"/>
    <property type="match status" value="1"/>
</dbReference>
<dbReference type="AlphaFoldDB" id="A0A1Q3EVW1"/>
<dbReference type="CDD" id="cd05380">
    <property type="entry name" value="CAP_euk"/>
    <property type="match status" value="1"/>
</dbReference>
<evidence type="ECO:0000313" key="5">
    <source>
        <dbReference type="EMBL" id="JAV19449.1"/>
    </source>
</evidence>
<organism evidence="5">
    <name type="scientific">Culex tarsalis</name>
    <name type="common">Encephalitis mosquito</name>
    <dbReference type="NCBI Taxonomy" id="7177"/>
    <lineage>
        <taxon>Eukaryota</taxon>
        <taxon>Metazoa</taxon>
        <taxon>Ecdysozoa</taxon>
        <taxon>Arthropoda</taxon>
        <taxon>Hexapoda</taxon>
        <taxon>Insecta</taxon>
        <taxon>Pterygota</taxon>
        <taxon>Neoptera</taxon>
        <taxon>Endopterygota</taxon>
        <taxon>Diptera</taxon>
        <taxon>Nematocera</taxon>
        <taxon>Culicoidea</taxon>
        <taxon>Culicidae</taxon>
        <taxon>Culicinae</taxon>
        <taxon>Culicini</taxon>
        <taxon>Culex</taxon>
        <taxon>Culex</taxon>
    </lineage>
</organism>
<accession>A0A1Q3EVW1</accession>
<dbReference type="InterPro" id="IPR014044">
    <property type="entry name" value="CAP_dom"/>
</dbReference>
<sequence length="324" mass="35422">MRSKAPMGPSIKIILAKIMVTLVLLLVETKCCASTSSSRPAKTDLDDPPNHRPAQTDFYCRKDACPGGVANVGCHCSAGAYGTGCVGKAARRISLDQHLRDVILREHNVKRNLIACGSIEPFEPAARMAEVTWDAELEHLAWCNVRQCAYGHDHCRSTRAFHFAGQNIAQRTACVAVGAGAVPPAMKPDETIHKSIGSWFQEHGNATLGMIDRFPANVTSGPIGHFTVMVNEKVRRVGCALIAYKQQQQQHRQKDSQNHNRKICLVHYLVCNYSHTNFVRQKTYTKSPEPVQNCSLYSAEYSCLCSSHEPLLATGGGGGGDGTY</sequence>
<dbReference type="SUPFAM" id="SSF55797">
    <property type="entry name" value="PR-1-like"/>
    <property type="match status" value="1"/>
</dbReference>
<reference evidence="5" key="1">
    <citation type="submission" date="2017-01" db="EMBL/GenBank/DDBJ databases">
        <title>A deep insight into the sialotranscriptome of adult male and female Cluex tarsalis mosquitoes.</title>
        <authorList>
            <person name="Ribeiro J.M."/>
            <person name="Moreira F."/>
            <person name="Bernard K.A."/>
            <person name="Calvo E."/>
        </authorList>
    </citation>
    <scope>NUCLEOTIDE SEQUENCE</scope>
    <source>
        <strain evidence="5">Kern County</strain>
        <tissue evidence="5">Salivary glands</tissue>
    </source>
</reference>
<evidence type="ECO:0000256" key="3">
    <source>
        <dbReference type="SAM" id="SignalP"/>
    </source>
</evidence>
<feature type="signal peptide" evidence="3">
    <location>
        <begin position="1"/>
        <end position="33"/>
    </location>
</feature>
<keyword evidence="2" id="KW-0964">Secreted</keyword>
<proteinExistence type="predicted"/>
<evidence type="ECO:0000259" key="4">
    <source>
        <dbReference type="SMART" id="SM00198"/>
    </source>
</evidence>
<comment type="subcellular location">
    <subcellularLocation>
        <location evidence="1">Secreted</location>
    </subcellularLocation>
</comment>
<dbReference type="InterPro" id="IPR001283">
    <property type="entry name" value="CRISP-related"/>
</dbReference>
<dbReference type="Pfam" id="PF00188">
    <property type="entry name" value="CAP"/>
    <property type="match status" value="1"/>
</dbReference>
<dbReference type="PANTHER" id="PTHR10334">
    <property type="entry name" value="CYSTEINE-RICH SECRETORY PROTEIN-RELATED"/>
    <property type="match status" value="1"/>
</dbReference>
<dbReference type="GO" id="GO:0005576">
    <property type="term" value="C:extracellular region"/>
    <property type="evidence" value="ECO:0007669"/>
    <property type="project" value="UniProtKB-SubCell"/>
</dbReference>
<dbReference type="InterPro" id="IPR035940">
    <property type="entry name" value="CAP_sf"/>
</dbReference>
<name>A0A1Q3EVW1_CULTA</name>
<protein>
    <submittedName>
        <fullName evidence="5">Putative scp-like extracellular protein</fullName>
    </submittedName>
</protein>